<organism evidence="1 2">
    <name type="scientific">Streptomyces gossypii</name>
    <dbReference type="NCBI Taxonomy" id="2883101"/>
    <lineage>
        <taxon>Bacteria</taxon>
        <taxon>Bacillati</taxon>
        <taxon>Actinomycetota</taxon>
        <taxon>Actinomycetes</taxon>
        <taxon>Kitasatosporales</taxon>
        <taxon>Streptomycetaceae</taxon>
        <taxon>Streptomyces</taxon>
    </lineage>
</organism>
<gene>
    <name evidence="1" type="ORF">LHJ74_11515</name>
</gene>
<dbReference type="RefSeq" id="WP_260217815.1">
    <property type="nucleotide sequence ID" value="NZ_JAJAGO010000004.1"/>
</dbReference>
<keyword evidence="2" id="KW-1185">Reference proteome</keyword>
<comment type="caution">
    <text evidence="1">The sequence shown here is derived from an EMBL/GenBank/DDBJ whole genome shotgun (WGS) entry which is preliminary data.</text>
</comment>
<dbReference type="EMBL" id="JAJAGO010000004">
    <property type="protein sequence ID" value="MCT2590529.1"/>
    <property type="molecule type" value="Genomic_DNA"/>
</dbReference>
<proteinExistence type="predicted"/>
<protein>
    <submittedName>
        <fullName evidence="1">Uncharacterized protein</fullName>
    </submittedName>
</protein>
<evidence type="ECO:0000313" key="2">
    <source>
        <dbReference type="Proteomes" id="UP001156389"/>
    </source>
</evidence>
<sequence>MSWQPRIHNGLLVPYIASWTGEETLSAPLVGRFGPLGAFLGYADESPYDRDTYGALWVRQTLAPGKGRPEFACVHALRQRHATGHLLCQVCRTSTLKTNRPQLFLLKDTGHPVGEGERTTAPPVCEPCASVAARDCPHLRSGHVAAWVERSLPWGVAGILHDPETLLPLPGDDLPQIAYTDPRIRWILAARQILSLHGIRATHIRPAAPAYVSLSA</sequence>
<reference evidence="1 2" key="1">
    <citation type="submission" date="2021-10" db="EMBL/GenBank/DDBJ databases">
        <title>Streptomyces gossypii sp. nov., isolated from soil collected from cotton field.</title>
        <authorList>
            <person name="Ge X."/>
            <person name="Chen X."/>
            <person name="Liu W."/>
        </authorList>
    </citation>
    <scope>NUCLEOTIDE SEQUENCE [LARGE SCALE GENOMIC DNA]</scope>
    <source>
        <strain evidence="1 2">N2-109</strain>
    </source>
</reference>
<name>A0ABT2JTD8_9ACTN</name>
<dbReference type="Proteomes" id="UP001156389">
    <property type="component" value="Unassembled WGS sequence"/>
</dbReference>
<evidence type="ECO:0000313" key="1">
    <source>
        <dbReference type="EMBL" id="MCT2590529.1"/>
    </source>
</evidence>
<accession>A0ABT2JTD8</accession>